<proteinExistence type="predicted"/>
<accession>A0A8T3AQQ5</accession>
<evidence type="ECO:0000313" key="1">
    <source>
        <dbReference type="EMBL" id="KAI0498460.1"/>
    </source>
</evidence>
<organism evidence="1 2">
    <name type="scientific">Dendrobium nobile</name>
    <name type="common">Orchid</name>
    <dbReference type="NCBI Taxonomy" id="94219"/>
    <lineage>
        <taxon>Eukaryota</taxon>
        <taxon>Viridiplantae</taxon>
        <taxon>Streptophyta</taxon>
        <taxon>Embryophyta</taxon>
        <taxon>Tracheophyta</taxon>
        <taxon>Spermatophyta</taxon>
        <taxon>Magnoliopsida</taxon>
        <taxon>Liliopsida</taxon>
        <taxon>Asparagales</taxon>
        <taxon>Orchidaceae</taxon>
        <taxon>Epidendroideae</taxon>
        <taxon>Malaxideae</taxon>
        <taxon>Dendrobiinae</taxon>
        <taxon>Dendrobium</taxon>
    </lineage>
</organism>
<reference evidence="1" key="1">
    <citation type="journal article" date="2022" name="Front. Genet.">
        <title>Chromosome-Scale Assembly of the Dendrobium nobile Genome Provides Insights Into the Molecular Mechanism of the Biosynthesis of the Medicinal Active Ingredient of Dendrobium.</title>
        <authorList>
            <person name="Xu Q."/>
            <person name="Niu S.-C."/>
            <person name="Li K.-L."/>
            <person name="Zheng P.-J."/>
            <person name="Zhang X.-J."/>
            <person name="Jia Y."/>
            <person name="Liu Y."/>
            <person name="Niu Y.-X."/>
            <person name="Yu L.-H."/>
            <person name="Chen D.-F."/>
            <person name="Zhang G.-Q."/>
        </authorList>
    </citation>
    <scope>NUCLEOTIDE SEQUENCE</scope>
    <source>
        <tissue evidence="1">Leaf</tissue>
    </source>
</reference>
<comment type="caution">
    <text evidence="1">The sequence shown here is derived from an EMBL/GenBank/DDBJ whole genome shotgun (WGS) entry which is preliminary data.</text>
</comment>
<sequence length="100" mass="11699">MFVDKFRRVFECSSPKDFYFVSCFIRPLLLNYALSVMSLYALSLSLSQFSGFISFDLEKNIVLYDIRVNPVGRVRIEKSKLFAKICWIWVDPFRLGLIGI</sequence>
<protein>
    <submittedName>
        <fullName evidence="1">Uncharacterized protein</fullName>
    </submittedName>
</protein>
<keyword evidence="2" id="KW-1185">Reference proteome</keyword>
<dbReference type="Proteomes" id="UP000829196">
    <property type="component" value="Unassembled WGS sequence"/>
</dbReference>
<evidence type="ECO:0000313" key="2">
    <source>
        <dbReference type="Proteomes" id="UP000829196"/>
    </source>
</evidence>
<dbReference type="EMBL" id="JAGYWB010000014">
    <property type="protein sequence ID" value="KAI0498460.1"/>
    <property type="molecule type" value="Genomic_DNA"/>
</dbReference>
<gene>
    <name evidence="1" type="ORF">KFK09_019346</name>
</gene>
<dbReference type="AlphaFoldDB" id="A0A8T3AQQ5"/>
<name>A0A8T3AQQ5_DENNO</name>